<keyword evidence="3 6" id="KW-1133">Transmembrane helix</keyword>
<evidence type="ECO:0000313" key="8">
    <source>
        <dbReference type="EMBL" id="MBA4610669.1"/>
    </source>
</evidence>
<evidence type="ECO:0000256" key="3">
    <source>
        <dbReference type="ARBA" id="ARBA00022989"/>
    </source>
</evidence>
<feature type="domain" description="J" evidence="7">
    <location>
        <begin position="183"/>
        <end position="235"/>
    </location>
</feature>
<dbReference type="Gene3D" id="1.10.287.110">
    <property type="entry name" value="DnaJ domain"/>
    <property type="match status" value="1"/>
</dbReference>
<reference evidence="8 9" key="2">
    <citation type="submission" date="2020-08" db="EMBL/GenBank/DDBJ databases">
        <title>Stappia taiwanensis sp. nov., isolated from a coastal thermal spring.</title>
        <authorList>
            <person name="Kampfer P."/>
        </authorList>
    </citation>
    <scope>NUCLEOTIDE SEQUENCE [LARGE SCALE GENOMIC DNA]</scope>
    <source>
        <strain evidence="8 9">DSM 23284</strain>
    </source>
</reference>
<feature type="transmembrane region" description="Helical" evidence="6">
    <location>
        <begin position="32"/>
        <end position="51"/>
    </location>
</feature>
<name>A0A838XH02_9HYPH</name>
<dbReference type="SUPFAM" id="SSF46565">
    <property type="entry name" value="Chaperone J-domain"/>
    <property type="match status" value="1"/>
</dbReference>
<organism evidence="8 9">
    <name type="scientific">Stappia taiwanensis</name>
    <dbReference type="NCBI Taxonomy" id="992267"/>
    <lineage>
        <taxon>Bacteria</taxon>
        <taxon>Pseudomonadati</taxon>
        <taxon>Pseudomonadota</taxon>
        <taxon>Alphaproteobacteria</taxon>
        <taxon>Hyphomicrobiales</taxon>
        <taxon>Stappiaceae</taxon>
        <taxon>Stappia</taxon>
    </lineage>
</organism>
<dbReference type="InterPro" id="IPR001623">
    <property type="entry name" value="DnaJ_domain"/>
</dbReference>
<protein>
    <submittedName>
        <fullName evidence="8">DnaJ domain-containing protein</fullName>
    </submittedName>
</protein>
<dbReference type="FunFam" id="1.10.287.110:FF:000001">
    <property type="entry name" value="Import inner membrane translocase subunit tim14"/>
    <property type="match status" value="1"/>
</dbReference>
<evidence type="ECO:0000256" key="6">
    <source>
        <dbReference type="SAM" id="Phobius"/>
    </source>
</evidence>
<comment type="caution">
    <text evidence="8">The sequence shown here is derived from an EMBL/GenBank/DDBJ whole genome shotgun (WGS) entry which is preliminary data.</text>
</comment>
<dbReference type="EMBL" id="JACEON010000002">
    <property type="protein sequence ID" value="MBA4610669.1"/>
    <property type="molecule type" value="Genomic_DNA"/>
</dbReference>
<dbReference type="PROSITE" id="PS50076">
    <property type="entry name" value="DNAJ_2"/>
    <property type="match status" value="1"/>
</dbReference>
<dbReference type="RefSeq" id="WP_181758854.1">
    <property type="nucleotide sequence ID" value="NZ_BMCR01000002.1"/>
</dbReference>
<dbReference type="PANTHER" id="PTHR12763">
    <property type="match status" value="1"/>
</dbReference>
<reference evidence="8 9" key="1">
    <citation type="submission" date="2020-07" db="EMBL/GenBank/DDBJ databases">
        <authorList>
            <person name="Li M."/>
        </authorList>
    </citation>
    <scope>NUCLEOTIDE SEQUENCE [LARGE SCALE GENOMIC DNA]</scope>
    <source>
        <strain evidence="8 9">DSM 23284</strain>
    </source>
</reference>
<evidence type="ECO:0000313" key="9">
    <source>
        <dbReference type="Proteomes" id="UP000559404"/>
    </source>
</evidence>
<proteinExistence type="inferred from homology"/>
<sequence length="235" mass="24467">MGYLLLGIVLLALLVAFGNALATADTAKLARQLKLAGGVVLMLLAGVLVFARRWDLAMLVGAVGLSLLGWGRARGFRPAGGASAGAGQVSEVRSAFLVMRLDHGTGDMEGEVVAGTFAGRALASFASAELERLYREVAADGDSGALLEAYLDRRQPGWRVDFEANGAAGQGAAPGPSAMTEEEAYQVLGLEAGASEAEIRAAHRRLMKRLHPDQGGSGFLAAKLNEAKDLLVGRH</sequence>
<keyword evidence="4 6" id="KW-0472">Membrane</keyword>
<accession>A0A838XH02</accession>
<dbReference type="GO" id="GO:0016020">
    <property type="term" value="C:membrane"/>
    <property type="evidence" value="ECO:0007669"/>
    <property type="project" value="UniProtKB-SubCell"/>
</dbReference>
<dbReference type="Pfam" id="PF00226">
    <property type="entry name" value="DnaJ"/>
    <property type="match status" value="1"/>
</dbReference>
<evidence type="ECO:0000256" key="1">
    <source>
        <dbReference type="ARBA" id="ARBA00004167"/>
    </source>
</evidence>
<dbReference type="InterPro" id="IPR036869">
    <property type="entry name" value="J_dom_sf"/>
</dbReference>
<dbReference type="PANTHER" id="PTHR12763:SF28">
    <property type="entry name" value="GEO10507P1-RELATED"/>
    <property type="match status" value="1"/>
</dbReference>
<keyword evidence="9" id="KW-1185">Reference proteome</keyword>
<comment type="similarity">
    <text evidence="5">Belongs to the TIM14 family.</text>
</comment>
<dbReference type="CDD" id="cd06257">
    <property type="entry name" value="DnaJ"/>
    <property type="match status" value="1"/>
</dbReference>
<evidence type="ECO:0000256" key="4">
    <source>
        <dbReference type="ARBA" id="ARBA00023136"/>
    </source>
</evidence>
<evidence type="ECO:0000259" key="7">
    <source>
        <dbReference type="PROSITE" id="PS50076"/>
    </source>
</evidence>
<evidence type="ECO:0000256" key="2">
    <source>
        <dbReference type="ARBA" id="ARBA00022692"/>
    </source>
</evidence>
<keyword evidence="2 6" id="KW-0812">Transmembrane</keyword>
<dbReference type="AlphaFoldDB" id="A0A838XH02"/>
<dbReference type="Proteomes" id="UP000559404">
    <property type="component" value="Unassembled WGS sequence"/>
</dbReference>
<dbReference type="SMART" id="SM00271">
    <property type="entry name" value="DnaJ"/>
    <property type="match status" value="1"/>
</dbReference>
<evidence type="ECO:0000256" key="5">
    <source>
        <dbReference type="ARBA" id="ARBA00038105"/>
    </source>
</evidence>
<comment type="subcellular location">
    <subcellularLocation>
        <location evidence="1">Membrane</location>
        <topology evidence="1">Single-pass membrane protein</topology>
    </subcellularLocation>
</comment>
<gene>
    <name evidence="8" type="ORF">H1W37_03320</name>
</gene>